<evidence type="ECO:0000259" key="3">
    <source>
        <dbReference type="PROSITE" id="PS50018"/>
    </source>
</evidence>
<dbReference type="OrthoDB" id="775356at2759"/>
<evidence type="ECO:0000313" key="6">
    <source>
        <dbReference type="Proteomes" id="UP000886523"/>
    </source>
</evidence>
<dbReference type="InterPro" id="IPR000048">
    <property type="entry name" value="IQ_motif_EF-hand-BS"/>
</dbReference>
<dbReference type="InterPro" id="IPR001936">
    <property type="entry name" value="RasGAP_dom"/>
</dbReference>
<dbReference type="SUPFAM" id="SSF48350">
    <property type="entry name" value="GTPase activation domain, GAP"/>
    <property type="match status" value="1"/>
</dbReference>
<organism evidence="5 6">
    <name type="scientific">Hydnum rufescens UP504</name>
    <dbReference type="NCBI Taxonomy" id="1448309"/>
    <lineage>
        <taxon>Eukaryota</taxon>
        <taxon>Fungi</taxon>
        <taxon>Dikarya</taxon>
        <taxon>Basidiomycota</taxon>
        <taxon>Agaricomycotina</taxon>
        <taxon>Agaricomycetes</taxon>
        <taxon>Cantharellales</taxon>
        <taxon>Hydnaceae</taxon>
        <taxon>Hydnum</taxon>
    </lineage>
</organism>
<evidence type="ECO:0000256" key="1">
    <source>
        <dbReference type="SAM" id="Coils"/>
    </source>
</evidence>
<keyword evidence="6" id="KW-1185">Reference proteome</keyword>
<dbReference type="GO" id="GO:0110085">
    <property type="term" value="C:mitotic actomyosin contractile ring"/>
    <property type="evidence" value="ECO:0007669"/>
    <property type="project" value="TreeGrafter"/>
</dbReference>
<dbReference type="SUPFAM" id="SSF143885">
    <property type="entry name" value="RGC domain-like"/>
    <property type="match status" value="1"/>
</dbReference>
<evidence type="ECO:0000256" key="2">
    <source>
        <dbReference type="SAM" id="MobiDB-lite"/>
    </source>
</evidence>
<evidence type="ECO:0000259" key="4">
    <source>
        <dbReference type="PROSITE" id="PS50021"/>
    </source>
</evidence>
<dbReference type="InterPro" id="IPR000593">
    <property type="entry name" value="RasGAP_C"/>
</dbReference>
<feature type="compositionally biased region" description="Polar residues" evidence="2">
    <location>
        <begin position="377"/>
        <end position="389"/>
    </location>
</feature>
<comment type="caution">
    <text evidence="5">The sequence shown here is derived from an EMBL/GenBank/DDBJ whole genome shotgun (WGS) entry which is preliminary data.</text>
</comment>
<dbReference type="InterPro" id="IPR008936">
    <property type="entry name" value="Rho_GTPase_activation_prot"/>
</dbReference>
<dbReference type="InterPro" id="IPR001715">
    <property type="entry name" value="CH_dom"/>
</dbReference>
<dbReference type="GO" id="GO:0005516">
    <property type="term" value="F:calmodulin binding"/>
    <property type="evidence" value="ECO:0007669"/>
    <property type="project" value="TreeGrafter"/>
</dbReference>
<reference evidence="5" key="1">
    <citation type="journal article" date="2020" name="Nat. Commun.">
        <title>Large-scale genome sequencing of mycorrhizal fungi provides insights into the early evolution of symbiotic traits.</title>
        <authorList>
            <person name="Miyauchi S."/>
            <person name="Kiss E."/>
            <person name="Kuo A."/>
            <person name="Drula E."/>
            <person name="Kohler A."/>
            <person name="Sanchez-Garcia M."/>
            <person name="Morin E."/>
            <person name="Andreopoulos B."/>
            <person name="Barry K.W."/>
            <person name="Bonito G."/>
            <person name="Buee M."/>
            <person name="Carver A."/>
            <person name="Chen C."/>
            <person name="Cichocki N."/>
            <person name="Clum A."/>
            <person name="Culley D."/>
            <person name="Crous P.W."/>
            <person name="Fauchery L."/>
            <person name="Girlanda M."/>
            <person name="Hayes R.D."/>
            <person name="Keri Z."/>
            <person name="LaButti K."/>
            <person name="Lipzen A."/>
            <person name="Lombard V."/>
            <person name="Magnuson J."/>
            <person name="Maillard F."/>
            <person name="Murat C."/>
            <person name="Nolan M."/>
            <person name="Ohm R.A."/>
            <person name="Pangilinan J."/>
            <person name="Pereira M.F."/>
            <person name="Perotto S."/>
            <person name="Peter M."/>
            <person name="Pfister S."/>
            <person name="Riley R."/>
            <person name="Sitrit Y."/>
            <person name="Stielow J.B."/>
            <person name="Szollosi G."/>
            <person name="Zifcakova L."/>
            <person name="Stursova M."/>
            <person name="Spatafora J.W."/>
            <person name="Tedersoo L."/>
            <person name="Vaario L.M."/>
            <person name="Yamada A."/>
            <person name="Yan M."/>
            <person name="Wang P."/>
            <person name="Xu J."/>
            <person name="Bruns T."/>
            <person name="Baldrian P."/>
            <person name="Vilgalys R."/>
            <person name="Dunand C."/>
            <person name="Henrissat B."/>
            <person name="Grigoriev I.V."/>
            <person name="Hibbett D."/>
            <person name="Nagy L.G."/>
            <person name="Martin F.M."/>
        </authorList>
    </citation>
    <scope>NUCLEOTIDE SEQUENCE</scope>
    <source>
        <strain evidence="5">UP504</strain>
    </source>
</reference>
<sequence>MARNERPPNTIPVPPKSPTTGAFAYQTRLLEGSSALSRTSSLSRAPSLTKGLLSPGGARRWMPSHRTAISIDSTRPEGPRIEARYSDDVESPSRGTSDASPVTSQVDQWGESHDSASRSSARPFPVIGTPQISDSRATTALPTLPRRNTYSSPRKLPDGLESDRTPTKRSTAPWDLPEHTGPAESHRPPLPPEYQRFDAPPIPTPVIPRHRSAPSVDSVRGRWEERVKEAEAAEITPQSTGSSQKRWMANSGSGSLSRPPPLPSPERSTPHRVPQTSSQPKESAFPIPPYIKQQTPLNPGFPSTVREQWKERTRTNDTGGPDELGRVSLERNPSPELRSRTRTTSAGSSSERFSSIPKHQIPAPSATPSYSAKMPDSQFSPFSSTSTVSRYPPLKKRENYGALGSRRLGQHLPRIASGDGNEDWEEPEPQSSPNGESTGHRYAPAPIASELDEPRYWDHPSPLHTPQQSPTRTELLMSPVNSASAVAGKPDRIRLSRQDIPPPTPSPLPSVRLTRGLWADVQRHFLIAYEYLCHIGEAQQWIEGCLNEELGFGVVEMEEGLRNGVVLARLARIWEGDAVVRRIFEHPKLQYRHSDNINHFLTFVRRVGLPEGFIFELTDLYEKKNIPKVIYCIHALSHLLSRRGMAQRIGNLLGRLQFSDDQLQQTQKGLKDAGVAMPNFGSVGRELAKEINEEPEEEVETDDERRDRLLLENVDSIILAQMSARGFLARQAHCCAASQNPTFCTLSHQNPGPSSWCLVSQNLEGIFANNTFTTRRIHPGPRPKLAVPWFAKPGTYLCEECIHDATYSSEPRLKFAALVRGMLVRNAWDAYLRTIYSERDAFVGIQAHARGLLERREFAKLRVKLQAIARAKISRRTHTEAVKTLHQPVMQLSVVGLQAQARGVLVRKKIHILLHSLSKLEQQVANFQSHARATLARRRLGNQLSKLDDAVDGVTLARAALVRARRHEQLKHLEFSAPDVVGLQAACRGALARDEYFAWREHLHNSHAEATYLQALLRGNMGHRRFNAKMAHFRSNLDKVVKIQSLFRAKEQREQYRQLTMGTNVGDRCRASRKRVVEHIRENQALETEVNELDVKIALVVQNVKSFEELIKARRHGNDTAAAHAARASVLAAYGDPFAGSSSLDHTTKRRLELYQQLFYLVQTKSEYFAKLFFHLSRIEVSEKTKRMAERVVLTIFGYGQDRREDYLLLQLFKLSIEEEIVSAPSIRDVMLSHPVYIGVVVHYVRPRQVAYVREALQAVVREVVEQEDLDLETDPVAIYRARINEEEMRSGRTSQKNKDVTFHEAVRDLDTRPQFIRHLQKLQVLTKIFVKAITASTRKIPYGMRSIARETLVALKARFPNQPADAYAAAIGRLVYFRYIDPAIVTPETFDMISGTLGPIPKKNLAEISRCEVFGDDNPSLQPLNSYVAEAIPVLFDWFREVADVSDAETHFHAHEFLDITVQPKPIYISPNEVYSMHSLLSQHLDILAPSRDDPLRLILSELDGVPNLGSEELKDARDRAITLDLTNRFADVRDPNANEKALWVQAKRGVLAVLRVQPATDLVESLLQPVTEAHEVLWDEIVENELIYDNAQQQNARRMPSTGVNESAYRLEDIQSLPYTTVKEHALIYLLELEKLGKVTRADGYQGVLNAIAGDVRSKHRKRIQRKNEMESMNDALKHLKERKKAYEEQIQSYHSYIDSAMNTMQRSKGKKRFVMPFTKQFFHMRELQKTGKTPQFGSFIYRAQDLYDKGILLSIDQFSPRQFDRIDIVMESNEVGVFTMKVTNTLNGFANEVASQELRMEDLLQANFEGQVSLALFDGMAKVNLNLLLFQINKKFYV</sequence>
<dbReference type="GO" id="GO:1903479">
    <property type="term" value="P:mitotic actomyosin contractile ring assembly actin filament organization"/>
    <property type="evidence" value="ECO:0007669"/>
    <property type="project" value="TreeGrafter"/>
</dbReference>
<dbReference type="CDD" id="cd21206">
    <property type="entry name" value="CH_IQGAP"/>
    <property type="match status" value="1"/>
</dbReference>
<dbReference type="PROSITE" id="PS50021">
    <property type="entry name" value="CH"/>
    <property type="match status" value="1"/>
</dbReference>
<feature type="domain" description="Ras-GAP" evidence="3">
    <location>
        <begin position="1204"/>
        <end position="1411"/>
    </location>
</feature>
<feature type="region of interest" description="Disordered" evidence="2">
    <location>
        <begin position="1"/>
        <end position="21"/>
    </location>
</feature>
<proteinExistence type="predicted"/>
<feature type="compositionally biased region" description="Basic and acidic residues" evidence="2">
    <location>
        <begin position="219"/>
        <end position="231"/>
    </location>
</feature>
<feature type="compositionally biased region" description="Polar residues" evidence="2">
    <location>
        <begin position="236"/>
        <end position="245"/>
    </location>
</feature>
<dbReference type="Proteomes" id="UP000886523">
    <property type="component" value="Unassembled WGS sequence"/>
</dbReference>
<feature type="region of interest" description="Disordered" evidence="2">
    <location>
        <begin position="34"/>
        <end position="509"/>
    </location>
</feature>
<dbReference type="Gene3D" id="1.10.506.10">
    <property type="entry name" value="GTPase Activation - p120gap, domain 1"/>
    <property type="match status" value="1"/>
</dbReference>
<gene>
    <name evidence="5" type="ORF">BS47DRAFT_1378876</name>
</gene>
<keyword evidence="1" id="KW-0175">Coiled coil</keyword>
<dbReference type="Pfam" id="PF00612">
    <property type="entry name" value="IQ"/>
    <property type="match status" value="1"/>
</dbReference>
<dbReference type="PROSITE" id="PS50096">
    <property type="entry name" value="IQ"/>
    <property type="match status" value="6"/>
</dbReference>
<protein>
    <submittedName>
        <fullName evidence="5">Uncharacterized protein</fullName>
    </submittedName>
</protein>
<accession>A0A9P6E0A2</accession>
<dbReference type="GO" id="GO:0005096">
    <property type="term" value="F:GTPase activator activity"/>
    <property type="evidence" value="ECO:0007669"/>
    <property type="project" value="TreeGrafter"/>
</dbReference>
<dbReference type="SMART" id="SM00323">
    <property type="entry name" value="RasGAP"/>
    <property type="match status" value="1"/>
</dbReference>
<dbReference type="PANTHER" id="PTHR14149">
    <property type="entry name" value="RAS GTPASE-ACTIVATING PROTEIN WITH IQ MOTIF"/>
    <property type="match status" value="1"/>
</dbReference>
<dbReference type="PANTHER" id="PTHR14149:SF14">
    <property type="entry name" value="CALPONIN-HOMOLOGY (CH) DOMAIN-CONTAINING PROTEIN"/>
    <property type="match status" value="1"/>
</dbReference>
<feature type="coiled-coil region" evidence="1">
    <location>
        <begin position="1665"/>
        <end position="1699"/>
    </location>
</feature>
<dbReference type="PROSITE" id="PS50018">
    <property type="entry name" value="RAS_GTPASE_ACTIV_2"/>
    <property type="match status" value="1"/>
</dbReference>
<dbReference type="SUPFAM" id="SSF47576">
    <property type="entry name" value="Calponin-homology domain, CH-domain"/>
    <property type="match status" value="1"/>
</dbReference>
<dbReference type="Pfam" id="PF00307">
    <property type="entry name" value="CH"/>
    <property type="match status" value="1"/>
</dbReference>
<dbReference type="GO" id="GO:0051015">
    <property type="term" value="F:actin filament binding"/>
    <property type="evidence" value="ECO:0007669"/>
    <property type="project" value="TreeGrafter"/>
</dbReference>
<dbReference type="Pfam" id="PF00616">
    <property type="entry name" value="RasGAP"/>
    <property type="match status" value="1"/>
</dbReference>
<name>A0A9P6E0A2_9AGAM</name>
<dbReference type="InterPro" id="IPR036872">
    <property type="entry name" value="CH_dom_sf"/>
</dbReference>
<feature type="compositionally biased region" description="Polar residues" evidence="2">
    <location>
        <begin position="130"/>
        <end position="152"/>
    </location>
</feature>
<feature type="compositionally biased region" description="Basic and acidic residues" evidence="2">
    <location>
        <begin position="155"/>
        <end position="166"/>
    </location>
</feature>
<dbReference type="SMART" id="SM00015">
    <property type="entry name" value="IQ"/>
    <property type="match status" value="6"/>
</dbReference>
<feature type="compositionally biased region" description="Low complexity" evidence="2">
    <location>
        <begin position="34"/>
        <end position="49"/>
    </location>
</feature>
<dbReference type="EMBL" id="MU128912">
    <property type="protein sequence ID" value="KAF9520327.1"/>
    <property type="molecule type" value="Genomic_DNA"/>
</dbReference>
<dbReference type="Pfam" id="PF03836">
    <property type="entry name" value="RasGAP_C"/>
    <property type="match status" value="1"/>
</dbReference>
<evidence type="ECO:0000313" key="5">
    <source>
        <dbReference type="EMBL" id="KAF9520327.1"/>
    </source>
</evidence>
<feature type="compositionally biased region" description="Basic and acidic residues" evidence="2">
    <location>
        <begin position="74"/>
        <end position="87"/>
    </location>
</feature>
<feature type="compositionally biased region" description="Polar residues" evidence="2">
    <location>
        <begin position="93"/>
        <end position="107"/>
    </location>
</feature>
<dbReference type="Gene3D" id="1.10.418.10">
    <property type="entry name" value="Calponin-like domain"/>
    <property type="match status" value="1"/>
</dbReference>
<dbReference type="SMART" id="SM00033">
    <property type="entry name" value="CH"/>
    <property type="match status" value="1"/>
</dbReference>
<feature type="domain" description="Calponin-homology (CH)" evidence="4">
    <location>
        <begin position="532"/>
        <end position="640"/>
    </location>
</feature>